<dbReference type="InterPro" id="IPR043426">
    <property type="entry name" value="MltB-like"/>
</dbReference>
<reference evidence="3 4" key="1">
    <citation type="journal article" date="2022" name="Microbiol. Resour. Announc.">
        <title>Complete Genome Sequence of Mesorhizobium ciceri Strain R30, a Rhizobium Used as a Commercial Inoculant for Chickpea in Argentina.</title>
        <authorList>
            <person name="Foresto E."/>
            <person name="Revale S."/>
            <person name="Primo E."/>
            <person name="Nievas F."/>
            <person name="Carezzano E."/>
            <person name="Puente M."/>
            <person name="Alzari P."/>
            <person name="Mart M."/>
            <person name="Ben-Assaya M."/>
            <person name="Mornico D."/>
            <person name="Santoro M."/>
            <person name="Mart F."/>
            <person name="Giordano W."/>
            <person name="Bogino P."/>
        </authorList>
    </citation>
    <scope>NUCLEOTIDE SEQUENCE [LARGE SCALE GENOMIC DNA]</scope>
    <source>
        <strain evidence="3 4">R30</strain>
    </source>
</reference>
<dbReference type="PANTHER" id="PTHR30163">
    <property type="entry name" value="MEMBRANE-BOUND LYTIC MUREIN TRANSGLYCOSYLASE B"/>
    <property type="match status" value="1"/>
</dbReference>
<dbReference type="NCBIfam" id="TIGR02283">
    <property type="entry name" value="MltB_2"/>
    <property type="match status" value="1"/>
</dbReference>
<proteinExistence type="predicted"/>
<dbReference type="PANTHER" id="PTHR30163:SF8">
    <property type="entry name" value="LYTIC MUREIN TRANSGLYCOSYLASE"/>
    <property type="match status" value="1"/>
</dbReference>
<dbReference type="AlphaFoldDB" id="A0AB38TB83"/>
<dbReference type="GO" id="GO:0009253">
    <property type="term" value="P:peptidoglycan catabolic process"/>
    <property type="evidence" value="ECO:0007669"/>
    <property type="project" value="TreeGrafter"/>
</dbReference>
<dbReference type="InterPro" id="IPR036365">
    <property type="entry name" value="PGBD-like_sf"/>
</dbReference>
<dbReference type="InterPro" id="IPR011970">
    <property type="entry name" value="MltB_2"/>
</dbReference>
<dbReference type="Gene3D" id="1.10.530.10">
    <property type="match status" value="1"/>
</dbReference>
<evidence type="ECO:0000313" key="3">
    <source>
        <dbReference type="EMBL" id="UTU51929.1"/>
    </source>
</evidence>
<organism evidence="3 4">
    <name type="scientific">Mesorhizobium ciceri</name>
    <dbReference type="NCBI Taxonomy" id="39645"/>
    <lineage>
        <taxon>Bacteria</taxon>
        <taxon>Pseudomonadati</taxon>
        <taxon>Pseudomonadota</taxon>
        <taxon>Alphaproteobacteria</taxon>
        <taxon>Hyphomicrobiales</taxon>
        <taxon>Phyllobacteriaceae</taxon>
        <taxon>Mesorhizobium</taxon>
    </lineage>
</organism>
<evidence type="ECO:0000259" key="1">
    <source>
        <dbReference type="Pfam" id="PF01471"/>
    </source>
</evidence>
<accession>A0AB38TB83</accession>
<dbReference type="Gene3D" id="1.10.101.10">
    <property type="entry name" value="PGBD-like superfamily/PGBD"/>
    <property type="match status" value="1"/>
</dbReference>
<keyword evidence="4" id="KW-1185">Reference proteome</keyword>
<dbReference type="GO" id="GO:0008933">
    <property type="term" value="F:peptidoglycan lytic transglycosylase activity"/>
    <property type="evidence" value="ECO:0007669"/>
    <property type="project" value="TreeGrafter"/>
</dbReference>
<feature type="domain" description="Peptidoglycan binding-like" evidence="1">
    <location>
        <begin position="381"/>
        <end position="436"/>
    </location>
</feature>
<dbReference type="Pfam" id="PF13406">
    <property type="entry name" value="SLT_2"/>
    <property type="match status" value="1"/>
</dbReference>
<evidence type="ECO:0000313" key="4">
    <source>
        <dbReference type="Proteomes" id="UP001060070"/>
    </source>
</evidence>
<dbReference type="SUPFAM" id="SSF53955">
    <property type="entry name" value="Lysozyme-like"/>
    <property type="match status" value="1"/>
</dbReference>
<sequence>MIFARPSRLVPSTPLDRTERGAKERKPLRLVLFSFFAVLLSVFSTPASAAKIDDQFRAWLQNDLWPQAKAKGISKTTFDAAFDGIKPNLKLPDLVKPGEKAATPQKQHQAEFGSPGAYFAEKTVRAVTAGGRAREAANARTLAAIEKRYGVPGEVLLAIWGRETGFGAAKMPYDAFEVLGTKAFMSTRKDFFRTELLAALEIVERGLAPVGAMKSSWAGALGQPQFMPTSFLKHAVDFDGDGRVDIWNSTPDVLASIANYLVHYGWVKGRGWGFEVTVPESVSCSLEGPDQGKKISQWADMGIKRVGGKPFPVSELKAEGFLLMPAGRSGPAFVATPNFYVLKQYNTSDLYALFIGHGADRIAHGDQNFAGSWGAVGGLHRSDIAALQRALEAKGYDVGSADGLPGFKTRRSIGIWQAKNGRAATCFPDADLVAVLK</sequence>
<dbReference type="EMBL" id="CP088147">
    <property type="protein sequence ID" value="UTU51929.1"/>
    <property type="molecule type" value="Genomic_DNA"/>
</dbReference>
<dbReference type="CDD" id="cd13399">
    <property type="entry name" value="Slt35-like"/>
    <property type="match status" value="1"/>
</dbReference>
<dbReference type="Pfam" id="PF01471">
    <property type="entry name" value="PG_binding_1"/>
    <property type="match status" value="1"/>
</dbReference>
<dbReference type="Proteomes" id="UP001060070">
    <property type="component" value="Chromosome"/>
</dbReference>
<gene>
    <name evidence="3" type="ORF">LRP29_00270</name>
</gene>
<evidence type="ECO:0000259" key="2">
    <source>
        <dbReference type="Pfam" id="PF13406"/>
    </source>
</evidence>
<dbReference type="InterPro" id="IPR002477">
    <property type="entry name" value="Peptidoglycan-bd-like"/>
</dbReference>
<dbReference type="RefSeq" id="WP_024503438.1">
    <property type="nucleotide sequence ID" value="NZ_CP088147.1"/>
</dbReference>
<name>A0AB38TB83_9HYPH</name>
<dbReference type="InterPro" id="IPR023346">
    <property type="entry name" value="Lysozyme-like_dom_sf"/>
</dbReference>
<dbReference type="InterPro" id="IPR031304">
    <property type="entry name" value="SLT_2"/>
</dbReference>
<dbReference type="InterPro" id="IPR036366">
    <property type="entry name" value="PGBDSf"/>
</dbReference>
<feature type="domain" description="Transglycosylase SLT" evidence="2">
    <location>
        <begin position="55"/>
        <end position="360"/>
    </location>
</feature>
<dbReference type="Gene3D" id="1.10.8.350">
    <property type="entry name" value="Bacterial muramidase"/>
    <property type="match status" value="1"/>
</dbReference>
<protein>
    <submittedName>
        <fullName evidence="3">Lytic murein transglycosylase</fullName>
    </submittedName>
</protein>
<dbReference type="SUPFAM" id="SSF47090">
    <property type="entry name" value="PGBD-like"/>
    <property type="match status" value="1"/>
</dbReference>